<gene>
    <name evidence="1" type="primary">splA</name>
    <name evidence="1" type="ORF">GCM10008967_18410</name>
</gene>
<name>A0ABN0W7U4_9BACI</name>
<accession>A0ABN0W7U4</accession>
<evidence type="ECO:0000313" key="1">
    <source>
        <dbReference type="EMBL" id="GAA0328239.1"/>
    </source>
</evidence>
<proteinExistence type="predicted"/>
<protein>
    <submittedName>
        <fullName evidence="1">SplAB operon transcriptional regulator SplA</fullName>
    </submittedName>
</protein>
<dbReference type="Pfam" id="PF11132">
    <property type="entry name" value="SplA"/>
    <property type="match status" value="1"/>
</dbReference>
<evidence type="ECO:0000313" key="2">
    <source>
        <dbReference type="Proteomes" id="UP001500782"/>
    </source>
</evidence>
<reference evidence="1 2" key="1">
    <citation type="journal article" date="2019" name="Int. J. Syst. Evol. Microbiol.">
        <title>The Global Catalogue of Microorganisms (GCM) 10K type strain sequencing project: providing services to taxonomists for standard genome sequencing and annotation.</title>
        <authorList>
            <consortium name="The Broad Institute Genomics Platform"/>
            <consortium name="The Broad Institute Genome Sequencing Center for Infectious Disease"/>
            <person name="Wu L."/>
            <person name="Ma J."/>
        </authorList>
    </citation>
    <scope>NUCLEOTIDE SEQUENCE [LARGE SCALE GENOMIC DNA]</scope>
    <source>
        <strain evidence="1 2">JCM 9731</strain>
    </source>
</reference>
<organism evidence="1 2">
    <name type="scientific">Bacillus carboniphilus</name>
    <dbReference type="NCBI Taxonomy" id="86663"/>
    <lineage>
        <taxon>Bacteria</taxon>
        <taxon>Bacillati</taxon>
        <taxon>Bacillota</taxon>
        <taxon>Bacilli</taxon>
        <taxon>Bacillales</taxon>
        <taxon>Bacillaceae</taxon>
        <taxon>Bacillus</taxon>
    </lineage>
</organism>
<dbReference type="Proteomes" id="UP001500782">
    <property type="component" value="Unassembled WGS sequence"/>
</dbReference>
<dbReference type="EMBL" id="BAAADJ010000019">
    <property type="protein sequence ID" value="GAA0328239.1"/>
    <property type="molecule type" value="Genomic_DNA"/>
</dbReference>
<comment type="caution">
    <text evidence="1">The sequence shown here is derived from an EMBL/GenBank/DDBJ whole genome shotgun (WGS) entry which is preliminary data.</text>
</comment>
<sequence>METFLPENYHPGQVVYVMYRNPHTQSVATIQEAAIVNDPYHPDQLALFLFDAYYPITTELAIYTSKEEAEEAYQHYFGDDD</sequence>
<dbReference type="RefSeq" id="WP_343798414.1">
    <property type="nucleotide sequence ID" value="NZ_BAAADJ010000019.1"/>
</dbReference>
<keyword evidence="2" id="KW-1185">Reference proteome</keyword>
<dbReference type="InterPro" id="IPR022608">
    <property type="entry name" value="Tscrpt_reg_SplA"/>
</dbReference>